<dbReference type="PATRIC" id="fig|1123500.6.peg.763"/>
<gene>
    <name evidence="1" type="ORF">IV68_GL000757</name>
</gene>
<dbReference type="InParanoid" id="A0A0R2G2B4"/>
<evidence type="ECO:0000313" key="2">
    <source>
        <dbReference type="Proteomes" id="UP000051296"/>
    </source>
</evidence>
<dbReference type="OrthoDB" id="2146607at2"/>
<keyword evidence="2" id="KW-1185">Reference proteome</keyword>
<dbReference type="RefSeq" id="WP_022791449.1">
    <property type="nucleotide sequence ID" value="NZ_ATUU01000002.1"/>
</dbReference>
<evidence type="ECO:0008006" key="3">
    <source>
        <dbReference type="Google" id="ProtNLM"/>
    </source>
</evidence>
<reference evidence="1 2" key="1">
    <citation type="journal article" date="2015" name="Genome Announc.">
        <title>Expanding the biotechnology potential of lactobacilli through comparative genomics of 213 strains and associated genera.</title>
        <authorList>
            <person name="Sun Z."/>
            <person name="Harris H.M."/>
            <person name="McCann A."/>
            <person name="Guo C."/>
            <person name="Argimon S."/>
            <person name="Zhang W."/>
            <person name="Yang X."/>
            <person name="Jeffery I.B."/>
            <person name="Cooney J.C."/>
            <person name="Kagawa T.F."/>
            <person name="Liu W."/>
            <person name="Song Y."/>
            <person name="Salvetti E."/>
            <person name="Wrobel A."/>
            <person name="Rasinkangas P."/>
            <person name="Parkhill J."/>
            <person name="Rea M.C."/>
            <person name="O'Sullivan O."/>
            <person name="Ritari J."/>
            <person name="Douillard F.P."/>
            <person name="Paul Ross R."/>
            <person name="Yang R."/>
            <person name="Briner A.E."/>
            <person name="Felis G.E."/>
            <person name="de Vos W.M."/>
            <person name="Barrangou R."/>
            <person name="Klaenhammer T.R."/>
            <person name="Caufield P.W."/>
            <person name="Cui Y."/>
            <person name="Zhang H."/>
            <person name="O'Toole P.W."/>
        </authorList>
    </citation>
    <scope>NUCLEOTIDE SEQUENCE [LARGE SCALE GENOMIC DNA]</scope>
    <source>
        <strain evidence="1 2">DSM 20190</strain>
    </source>
</reference>
<comment type="caution">
    <text evidence="1">The sequence shown here is derived from an EMBL/GenBank/DDBJ whole genome shotgun (WGS) entry which is preliminary data.</text>
</comment>
<protein>
    <recommendedName>
        <fullName evidence="3">RNA polymerase sigma-70 region 2 domain-containing protein</fullName>
    </recommendedName>
</protein>
<name>A0A0R2G2B4_9LACO</name>
<dbReference type="Proteomes" id="UP000051296">
    <property type="component" value="Unassembled WGS sequence"/>
</dbReference>
<dbReference type="STRING" id="1123500.GCA_000420365_00669"/>
<dbReference type="EMBL" id="JQAX01000002">
    <property type="protein sequence ID" value="KRN32405.1"/>
    <property type="molecule type" value="Genomic_DNA"/>
</dbReference>
<evidence type="ECO:0000313" key="1">
    <source>
        <dbReference type="EMBL" id="KRN32405.1"/>
    </source>
</evidence>
<proteinExistence type="predicted"/>
<organism evidence="1 2">
    <name type="scientific">Weissella halotolerans DSM 20190</name>
    <dbReference type="NCBI Taxonomy" id="1123500"/>
    <lineage>
        <taxon>Bacteria</taxon>
        <taxon>Bacillati</taxon>
        <taxon>Bacillota</taxon>
        <taxon>Bacilli</taxon>
        <taxon>Lactobacillales</taxon>
        <taxon>Lactobacillaceae</taxon>
        <taxon>Weissella</taxon>
    </lineage>
</organism>
<sequence>MQTDLQVFNPLIGGVLKAAGLSPCDVQYEDYRQELYLLIWQRLKAGEDLAPVNNPALFRWLLWRLRDKQRQTWRHQTHSCLTDKGDLDGVVDPRQRLDCYLLIEGLAKKLTPNSTAARVYQLYLQQPGLSQRAYCQHLGIHRTTLHRCLKRMRQQIILTDREGN</sequence>
<accession>A0A0R2G2B4</accession>
<dbReference type="AlphaFoldDB" id="A0A0R2G2B4"/>